<dbReference type="InterPro" id="IPR006187">
    <property type="entry name" value="Claudin"/>
</dbReference>
<comment type="similarity">
    <text evidence="1 8">Belongs to the claudin family.</text>
</comment>
<dbReference type="PROSITE" id="PS01346">
    <property type="entry name" value="CLAUDIN"/>
    <property type="match status" value="1"/>
</dbReference>
<evidence type="ECO:0000256" key="8">
    <source>
        <dbReference type="RuleBase" id="RU060637"/>
    </source>
</evidence>
<dbReference type="GO" id="GO:0005923">
    <property type="term" value="C:bicellular tight junction"/>
    <property type="evidence" value="ECO:0007669"/>
    <property type="project" value="UniProtKB-SubCell"/>
</dbReference>
<dbReference type="PRINTS" id="PR01077">
    <property type="entry name" value="CLAUDIN"/>
</dbReference>
<comment type="function">
    <text evidence="8">Claudins function as major constituents of the tight junction complexes that regulate the permeability of epithelia.</text>
</comment>
<keyword evidence="10" id="KW-1185">Reference proteome</keyword>
<sequence>MAASCRQILGLVLAIIGFLGTIIICALPLWKVSVIGTTIATSQIIFEGLWMKCVMQSTGQMQCKPYDSTLTLLQDLQTARKLIVIAIIVEFFGILLGVVGGKCTNFMPDERQKTKVAIASGVLFIIAATLVVLPVSWTANTITADMFSPDLTSNQRMDLGAALYMGWASTGLLFLGGSLLCCSFSCRNETDSDLRYSKAHSKRQRLCSRNSVRNKLKVS</sequence>
<keyword evidence="5 8" id="KW-0965">Cell junction</keyword>
<keyword evidence="3 8" id="KW-1003">Cell membrane</keyword>
<evidence type="ECO:0000256" key="4">
    <source>
        <dbReference type="ARBA" id="ARBA00022692"/>
    </source>
</evidence>
<dbReference type="GeneTree" id="ENSGT00940000164025"/>
<reference evidence="9" key="1">
    <citation type="submission" date="2025-08" db="UniProtKB">
        <authorList>
            <consortium name="Ensembl"/>
        </authorList>
    </citation>
    <scope>IDENTIFICATION</scope>
</reference>
<dbReference type="InterPro" id="IPR004031">
    <property type="entry name" value="PMP22/EMP/MP20/Claudin"/>
</dbReference>
<dbReference type="FunFam" id="1.20.140.150:FF:000001">
    <property type="entry name" value="Claudin"/>
    <property type="match status" value="1"/>
</dbReference>
<keyword evidence="4 8" id="KW-0812">Transmembrane</keyword>
<dbReference type="Pfam" id="PF00822">
    <property type="entry name" value="PMP22_Claudin"/>
    <property type="match status" value="1"/>
</dbReference>
<dbReference type="PANTHER" id="PTHR12002">
    <property type="entry name" value="CLAUDIN"/>
    <property type="match status" value="1"/>
</dbReference>
<reference evidence="9" key="2">
    <citation type="submission" date="2025-09" db="UniProtKB">
        <authorList>
            <consortium name="Ensembl"/>
        </authorList>
    </citation>
    <scope>IDENTIFICATION</scope>
</reference>
<keyword evidence="7 8" id="KW-0472">Membrane</keyword>
<keyword evidence="6 8" id="KW-1133">Transmembrane helix</keyword>
<name>A0A3Q0SI66_AMPCI</name>
<evidence type="ECO:0000313" key="10">
    <source>
        <dbReference type="Proteomes" id="UP000261340"/>
    </source>
</evidence>
<dbReference type="GO" id="GO:0005198">
    <property type="term" value="F:structural molecule activity"/>
    <property type="evidence" value="ECO:0007669"/>
    <property type="project" value="InterPro"/>
</dbReference>
<comment type="subcellular location">
    <subcellularLocation>
        <location evidence="8">Cell junction</location>
        <location evidence="8">Tight junction</location>
    </subcellularLocation>
    <subcellularLocation>
        <location evidence="8">Cell membrane</location>
        <topology evidence="8">Multi-pass membrane protein</topology>
    </subcellularLocation>
</comment>
<dbReference type="Ensembl" id="ENSACIT00000023324.1">
    <property type="protein sequence ID" value="ENSACIP00000022722.1"/>
    <property type="gene ID" value="ENSACIG00000017689.1"/>
</dbReference>
<dbReference type="AlphaFoldDB" id="A0A3Q0SI66"/>
<dbReference type="STRING" id="61819.ENSACIP00000022722"/>
<accession>A0A3Q0SI66</accession>
<keyword evidence="2 8" id="KW-0796">Tight junction</keyword>
<proteinExistence type="inferred from homology"/>
<evidence type="ECO:0000256" key="3">
    <source>
        <dbReference type="ARBA" id="ARBA00022475"/>
    </source>
</evidence>
<protein>
    <recommendedName>
        <fullName evidence="8">Claudin</fullName>
    </recommendedName>
</protein>
<evidence type="ECO:0000256" key="7">
    <source>
        <dbReference type="ARBA" id="ARBA00023136"/>
    </source>
</evidence>
<feature type="transmembrane region" description="Helical" evidence="8">
    <location>
        <begin position="159"/>
        <end position="186"/>
    </location>
</feature>
<dbReference type="InterPro" id="IPR017974">
    <property type="entry name" value="Claudin_CS"/>
</dbReference>
<evidence type="ECO:0000256" key="1">
    <source>
        <dbReference type="ARBA" id="ARBA00008295"/>
    </source>
</evidence>
<dbReference type="Proteomes" id="UP000261340">
    <property type="component" value="Unplaced"/>
</dbReference>
<feature type="transmembrane region" description="Helical" evidence="8">
    <location>
        <begin position="7"/>
        <end position="30"/>
    </location>
</feature>
<dbReference type="GO" id="GO:0005886">
    <property type="term" value="C:plasma membrane"/>
    <property type="evidence" value="ECO:0007669"/>
    <property type="project" value="UniProtKB-SubCell"/>
</dbReference>
<evidence type="ECO:0000256" key="5">
    <source>
        <dbReference type="ARBA" id="ARBA00022949"/>
    </source>
</evidence>
<evidence type="ECO:0000256" key="6">
    <source>
        <dbReference type="ARBA" id="ARBA00022989"/>
    </source>
</evidence>
<dbReference type="Gene3D" id="1.20.140.150">
    <property type="match status" value="1"/>
</dbReference>
<dbReference type="OMA" id="CRIETEC"/>
<feature type="transmembrane region" description="Helical" evidence="8">
    <location>
        <begin position="116"/>
        <end position="139"/>
    </location>
</feature>
<evidence type="ECO:0000256" key="2">
    <source>
        <dbReference type="ARBA" id="ARBA00022427"/>
    </source>
</evidence>
<evidence type="ECO:0000313" key="9">
    <source>
        <dbReference type="Ensembl" id="ENSACIP00000022722.1"/>
    </source>
</evidence>
<organism evidence="9 10">
    <name type="scientific">Amphilophus citrinellus</name>
    <name type="common">Midas cichlid</name>
    <name type="synonym">Cichlasoma citrinellum</name>
    <dbReference type="NCBI Taxonomy" id="61819"/>
    <lineage>
        <taxon>Eukaryota</taxon>
        <taxon>Metazoa</taxon>
        <taxon>Chordata</taxon>
        <taxon>Craniata</taxon>
        <taxon>Vertebrata</taxon>
        <taxon>Euteleostomi</taxon>
        <taxon>Actinopterygii</taxon>
        <taxon>Neopterygii</taxon>
        <taxon>Teleostei</taxon>
        <taxon>Neoteleostei</taxon>
        <taxon>Acanthomorphata</taxon>
        <taxon>Ovalentaria</taxon>
        <taxon>Cichlomorphae</taxon>
        <taxon>Cichliformes</taxon>
        <taxon>Cichlidae</taxon>
        <taxon>New World cichlids</taxon>
        <taxon>Cichlasomatinae</taxon>
        <taxon>Heroini</taxon>
        <taxon>Amphilophus</taxon>
    </lineage>
</organism>
<feature type="transmembrane region" description="Helical" evidence="8">
    <location>
        <begin position="82"/>
        <end position="104"/>
    </location>
</feature>